<sequence length="88" mass="10177">MKQAREKNNQELTGRVISDKMTGTVKVAVNSLFRHPLYKRQVNKTKKYLADCQKVAAKTDDLVVIVVTRPLSKQKHWQVIKNISQEKK</sequence>
<evidence type="ECO:0000313" key="4">
    <source>
        <dbReference type="EMBL" id="TSC97360.1"/>
    </source>
</evidence>
<dbReference type="PANTHER" id="PTHR10744">
    <property type="entry name" value="40S RIBOSOMAL PROTEIN S11 FAMILY MEMBER"/>
    <property type="match status" value="1"/>
</dbReference>
<dbReference type="PRINTS" id="PR00973">
    <property type="entry name" value="RIBOSOMALS17"/>
</dbReference>
<keyword evidence="3" id="KW-0687">Ribonucleoprotein</keyword>
<gene>
    <name evidence="4" type="ORF">CEN88_68</name>
</gene>
<dbReference type="GO" id="GO:0022627">
    <property type="term" value="C:cytosolic small ribosomal subunit"/>
    <property type="evidence" value="ECO:0007669"/>
    <property type="project" value="TreeGrafter"/>
</dbReference>
<protein>
    <submittedName>
        <fullName evidence="4">Small subunit ribosomal protein S17</fullName>
    </submittedName>
</protein>
<organism evidence="4 5">
    <name type="scientific">Candidatus Berkelbacteria bacterium Licking1014_2</name>
    <dbReference type="NCBI Taxonomy" id="2017146"/>
    <lineage>
        <taxon>Bacteria</taxon>
        <taxon>Candidatus Berkelbacteria</taxon>
    </lineage>
</organism>
<comment type="similarity">
    <text evidence="1">Belongs to the universal ribosomal protein uS17 family.</text>
</comment>
<evidence type="ECO:0000256" key="3">
    <source>
        <dbReference type="ARBA" id="ARBA00023274"/>
    </source>
</evidence>
<keyword evidence="2 4" id="KW-0689">Ribosomal protein</keyword>
<proteinExistence type="inferred from homology"/>
<reference evidence="4 5" key="1">
    <citation type="submission" date="2017-07" db="EMBL/GenBank/DDBJ databases">
        <title>Mechanisms for carbon and nitrogen cycling indicate functional differentiation within the Candidate Phyla Radiation.</title>
        <authorList>
            <person name="Danczak R.E."/>
            <person name="Johnston M.D."/>
            <person name="Kenah C."/>
            <person name="Slattery M."/>
            <person name="Wrighton K.C."/>
            <person name="Wilkins M.J."/>
        </authorList>
    </citation>
    <scope>NUCLEOTIDE SEQUENCE [LARGE SCALE GENOMIC DNA]</scope>
    <source>
        <strain evidence="4">Licking1014_2</strain>
    </source>
</reference>
<dbReference type="InterPro" id="IPR012340">
    <property type="entry name" value="NA-bd_OB-fold"/>
</dbReference>
<dbReference type="GO" id="GO:0006412">
    <property type="term" value="P:translation"/>
    <property type="evidence" value="ECO:0007669"/>
    <property type="project" value="InterPro"/>
</dbReference>
<dbReference type="Gene3D" id="2.40.50.140">
    <property type="entry name" value="Nucleic acid-binding proteins"/>
    <property type="match status" value="1"/>
</dbReference>
<evidence type="ECO:0000256" key="1">
    <source>
        <dbReference type="ARBA" id="ARBA00010254"/>
    </source>
</evidence>
<accession>A0A554LWW8</accession>
<dbReference type="NCBIfam" id="NF004123">
    <property type="entry name" value="PRK05610.1"/>
    <property type="match status" value="1"/>
</dbReference>
<dbReference type="Pfam" id="PF00366">
    <property type="entry name" value="Ribosomal_S17"/>
    <property type="match status" value="1"/>
</dbReference>
<evidence type="ECO:0000313" key="5">
    <source>
        <dbReference type="Proteomes" id="UP000318711"/>
    </source>
</evidence>
<dbReference type="EMBL" id="VMGL01000005">
    <property type="protein sequence ID" value="TSC97360.1"/>
    <property type="molecule type" value="Genomic_DNA"/>
</dbReference>
<dbReference type="PANTHER" id="PTHR10744:SF1">
    <property type="entry name" value="SMALL RIBOSOMAL SUBUNIT PROTEIN US17M"/>
    <property type="match status" value="1"/>
</dbReference>
<dbReference type="AlphaFoldDB" id="A0A554LWW8"/>
<dbReference type="Proteomes" id="UP000318711">
    <property type="component" value="Unassembled WGS sequence"/>
</dbReference>
<name>A0A554LWW8_9BACT</name>
<dbReference type="GO" id="GO:0003735">
    <property type="term" value="F:structural constituent of ribosome"/>
    <property type="evidence" value="ECO:0007669"/>
    <property type="project" value="InterPro"/>
</dbReference>
<dbReference type="InterPro" id="IPR000266">
    <property type="entry name" value="Ribosomal_uS17"/>
</dbReference>
<dbReference type="CDD" id="cd00364">
    <property type="entry name" value="Ribosomal_uS17"/>
    <property type="match status" value="1"/>
</dbReference>
<evidence type="ECO:0000256" key="2">
    <source>
        <dbReference type="ARBA" id="ARBA00022980"/>
    </source>
</evidence>
<dbReference type="SUPFAM" id="SSF50249">
    <property type="entry name" value="Nucleic acid-binding proteins"/>
    <property type="match status" value="1"/>
</dbReference>
<comment type="caution">
    <text evidence="4">The sequence shown here is derived from an EMBL/GenBank/DDBJ whole genome shotgun (WGS) entry which is preliminary data.</text>
</comment>